<feature type="compositionally biased region" description="Polar residues" evidence="1">
    <location>
        <begin position="159"/>
        <end position="169"/>
    </location>
</feature>
<evidence type="ECO:0000313" key="4">
    <source>
        <dbReference type="Proteomes" id="UP000077315"/>
    </source>
</evidence>
<dbReference type="GeneID" id="29002309"/>
<feature type="transmembrane region" description="Helical" evidence="2">
    <location>
        <begin position="6"/>
        <end position="27"/>
    </location>
</feature>
<dbReference type="VEuPathDB" id="FungiDB:PHYBLDRAFT_65147"/>
<protein>
    <submittedName>
        <fullName evidence="3">Uncharacterized protein</fullName>
    </submittedName>
</protein>
<reference evidence="4" key="1">
    <citation type="submission" date="2015-06" db="EMBL/GenBank/DDBJ databases">
        <title>Expansion of signal transduction pathways in fungi by whole-genome duplication.</title>
        <authorList>
            <consortium name="DOE Joint Genome Institute"/>
            <person name="Corrochano L.M."/>
            <person name="Kuo A."/>
            <person name="Marcet-Houben M."/>
            <person name="Polaino S."/>
            <person name="Salamov A."/>
            <person name="Villalobos J.M."/>
            <person name="Alvarez M.I."/>
            <person name="Avalos J."/>
            <person name="Benito E.P."/>
            <person name="Benoit I."/>
            <person name="Burger G."/>
            <person name="Camino L.P."/>
            <person name="Canovas D."/>
            <person name="Cerda-Olmedo E."/>
            <person name="Cheng J.-F."/>
            <person name="Dominguez A."/>
            <person name="Elias M."/>
            <person name="Eslava A.P."/>
            <person name="Glaser F."/>
            <person name="Grimwood J."/>
            <person name="Gutierrez G."/>
            <person name="Heitman J."/>
            <person name="Henrissat B."/>
            <person name="Iturriaga E.A."/>
            <person name="Lang B.F."/>
            <person name="Lavin J.L."/>
            <person name="Lee S."/>
            <person name="Li W."/>
            <person name="Lindquist E."/>
            <person name="Lopez-Garcia S."/>
            <person name="Luque E.M."/>
            <person name="Marcos A.T."/>
            <person name="Martin J."/>
            <person name="McCluskey K."/>
            <person name="Medina H.R."/>
            <person name="Miralles-Duran A."/>
            <person name="Miyazaki A."/>
            <person name="Munoz-Torres E."/>
            <person name="Oguiza J.A."/>
            <person name="Ohm R."/>
            <person name="Olmedo M."/>
            <person name="Orejas M."/>
            <person name="Ortiz-Castellanos L."/>
            <person name="Pisabarro A.G."/>
            <person name="Rodriguez-Romero J."/>
            <person name="Ruiz-Herrera J."/>
            <person name="Ruiz-Vazquez R."/>
            <person name="Sanz C."/>
            <person name="Schackwitz W."/>
            <person name="Schmutz J."/>
            <person name="Shahriari M."/>
            <person name="Shelest E."/>
            <person name="Silva-Franco F."/>
            <person name="Soanes D."/>
            <person name="Syed K."/>
            <person name="Tagua V.G."/>
            <person name="Talbot N.J."/>
            <person name="Thon M."/>
            <person name="De vries R.P."/>
            <person name="Wiebenga A."/>
            <person name="Yadav J.S."/>
            <person name="Braun E.L."/>
            <person name="Baker S."/>
            <person name="Garre V."/>
            <person name="Horwitz B."/>
            <person name="Torres-Martinez S."/>
            <person name="Idnurm A."/>
            <person name="Herrera-Estrella A."/>
            <person name="Gabaldon T."/>
            <person name="Grigoriev I.V."/>
        </authorList>
    </citation>
    <scope>NUCLEOTIDE SEQUENCE [LARGE SCALE GENOMIC DNA]</scope>
    <source>
        <strain evidence="4">NRRL 1555(-)</strain>
    </source>
</reference>
<dbReference type="RefSeq" id="XP_018290965.1">
    <property type="nucleotide sequence ID" value="XM_018441403.1"/>
</dbReference>
<keyword evidence="2" id="KW-0812">Transmembrane</keyword>
<evidence type="ECO:0000313" key="3">
    <source>
        <dbReference type="EMBL" id="OAD72925.1"/>
    </source>
</evidence>
<organism evidence="3 4">
    <name type="scientific">Phycomyces blakesleeanus (strain ATCC 8743b / DSM 1359 / FGSC 10004 / NBRC 33097 / NRRL 1555)</name>
    <dbReference type="NCBI Taxonomy" id="763407"/>
    <lineage>
        <taxon>Eukaryota</taxon>
        <taxon>Fungi</taxon>
        <taxon>Fungi incertae sedis</taxon>
        <taxon>Mucoromycota</taxon>
        <taxon>Mucoromycotina</taxon>
        <taxon>Mucoromycetes</taxon>
        <taxon>Mucorales</taxon>
        <taxon>Phycomycetaceae</taxon>
        <taxon>Phycomyces</taxon>
    </lineage>
</organism>
<dbReference type="AlphaFoldDB" id="A0A162X7B8"/>
<sequence>MSPPRLEWLFVLLPILAALILFFCLRVRNARQRANKQADEEAIRAPTISALPLPPQNSGMITAQHLSLPPILMDRHNRRQPLLRFSSPPQTSRLSTNSLMSASSFWRRLQPSDIDVSAPGRRRRRRRPRPPRTPPPVYPGSPPPHYEDVIGPEDEPLAQVQTRMGTTSQQREELEHQAEDEPLVQLQHRLIADPD</sequence>
<feature type="compositionally biased region" description="Basic and acidic residues" evidence="1">
    <location>
        <begin position="170"/>
        <end position="179"/>
    </location>
</feature>
<dbReference type="EMBL" id="KV440982">
    <property type="protein sequence ID" value="OAD72925.1"/>
    <property type="molecule type" value="Genomic_DNA"/>
</dbReference>
<dbReference type="OrthoDB" id="10344424at2759"/>
<feature type="compositionally biased region" description="Basic residues" evidence="1">
    <location>
        <begin position="120"/>
        <end position="130"/>
    </location>
</feature>
<dbReference type="InParanoid" id="A0A162X7B8"/>
<feature type="compositionally biased region" description="Pro residues" evidence="1">
    <location>
        <begin position="131"/>
        <end position="144"/>
    </location>
</feature>
<proteinExistence type="predicted"/>
<evidence type="ECO:0000256" key="1">
    <source>
        <dbReference type="SAM" id="MobiDB-lite"/>
    </source>
</evidence>
<gene>
    <name evidence="3" type="ORF">PHYBLDRAFT_65147</name>
</gene>
<dbReference type="Proteomes" id="UP000077315">
    <property type="component" value="Unassembled WGS sequence"/>
</dbReference>
<keyword evidence="2" id="KW-0472">Membrane</keyword>
<name>A0A162X7B8_PHYB8</name>
<keyword evidence="4" id="KW-1185">Reference proteome</keyword>
<keyword evidence="2" id="KW-1133">Transmembrane helix</keyword>
<evidence type="ECO:0000256" key="2">
    <source>
        <dbReference type="SAM" id="Phobius"/>
    </source>
</evidence>
<feature type="region of interest" description="Disordered" evidence="1">
    <location>
        <begin position="113"/>
        <end position="184"/>
    </location>
</feature>
<accession>A0A162X7B8</accession>